<evidence type="ECO:0000313" key="2">
    <source>
        <dbReference type="Proteomes" id="UP000198769"/>
    </source>
</evidence>
<proteinExistence type="predicted"/>
<evidence type="ECO:0000313" key="1">
    <source>
        <dbReference type="EMBL" id="SFN43763.1"/>
    </source>
</evidence>
<dbReference type="PANTHER" id="PTHR32305:SF15">
    <property type="entry name" value="PROTEIN RHSA-RELATED"/>
    <property type="match status" value="1"/>
</dbReference>
<dbReference type="InterPro" id="IPR022385">
    <property type="entry name" value="Rhs_assc_core"/>
</dbReference>
<dbReference type="Proteomes" id="UP000198769">
    <property type="component" value="Unassembled WGS sequence"/>
</dbReference>
<dbReference type="Gene3D" id="2.180.10.10">
    <property type="entry name" value="RHS repeat-associated core"/>
    <property type="match status" value="1"/>
</dbReference>
<dbReference type="OrthoDB" id="964483at2"/>
<accession>A0A1I4Z137</accession>
<dbReference type="EMBL" id="FOVD01000003">
    <property type="protein sequence ID" value="SFN43763.1"/>
    <property type="molecule type" value="Genomic_DNA"/>
</dbReference>
<keyword evidence="2" id="KW-1185">Reference proteome</keyword>
<dbReference type="AlphaFoldDB" id="A0A1I4Z137"/>
<protein>
    <submittedName>
        <fullName evidence="1">RHS repeat-associated core domain-containing protein</fullName>
    </submittedName>
</protein>
<dbReference type="RefSeq" id="WP_090024992.1">
    <property type="nucleotide sequence ID" value="NZ_FOVD01000003.1"/>
</dbReference>
<dbReference type="InterPro" id="IPR050708">
    <property type="entry name" value="T6SS_VgrG/RHS"/>
</dbReference>
<name>A0A1I4Z137_CHROL</name>
<gene>
    <name evidence="1" type="ORF">SAMN05421594_2816</name>
</gene>
<dbReference type="NCBIfam" id="TIGR03696">
    <property type="entry name" value="Rhs_assc_core"/>
    <property type="match status" value="1"/>
</dbReference>
<organism evidence="1 2">
    <name type="scientific">Chryseobacterium oleae</name>
    <dbReference type="NCBI Taxonomy" id="491207"/>
    <lineage>
        <taxon>Bacteria</taxon>
        <taxon>Pseudomonadati</taxon>
        <taxon>Bacteroidota</taxon>
        <taxon>Flavobacteriia</taxon>
        <taxon>Flavobacteriales</taxon>
        <taxon>Weeksellaceae</taxon>
        <taxon>Chryseobacterium group</taxon>
        <taxon>Chryseobacterium</taxon>
    </lineage>
</organism>
<reference evidence="2" key="1">
    <citation type="submission" date="2016-10" db="EMBL/GenBank/DDBJ databases">
        <authorList>
            <person name="Varghese N."/>
            <person name="Submissions S."/>
        </authorList>
    </citation>
    <scope>NUCLEOTIDE SEQUENCE [LARGE SCALE GENOMIC DNA]</scope>
    <source>
        <strain evidence="2">DSM 25575</strain>
    </source>
</reference>
<sequence>MLGNSKLGGYYSYKYNGKELQETGMYDYGWRSYMPDLGRWAQMDPLSEKGHNFSPYNYAINNPIRFIDPDGLWITITDGDNQYRYSNGQTQHQVDGKWQAVDPSVSLSENVVGIVAGLQRLEQVGINGGDTGKKLVSYFDNDKNNVNIIYQKGTFDAGVEKSDPIKLDPKMTKFLPQTNGYQESPFFVNLGHELAHKEDPSNYIMFPKWTRPDVSSGEIYASHKENMIRAENGLPLRVSYLINDNNKVATGVDVKTILIDSAGNSLYYNNYGKNIRFNMRGGGSLEAYDNYIRCGMPLTNRFNYYDNAKKQKK</sequence>
<dbReference type="PANTHER" id="PTHR32305">
    <property type="match status" value="1"/>
</dbReference>